<dbReference type="GO" id="GO:0000172">
    <property type="term" value="C:ribonuclease MRP complex"/>
    <property type="evidence" value="ECO:0007669"/>
    <property type="project" value="TreeGrafter"/>
</dbReference>
<dbReference type="GO" id="GO:0001682">
    <property type="term" value="P:tRNA 5'-leader removal"/>
    <property type="evidence" value="ECO:0007669"/>
    <property type="project" value="InterPro"/>
</dbReference>
<dbReference type="EMBL" id="CAKOGL010000003">
    <property type="protein sequence ID" value="CAH2084394.1"/>
    <property type="molecule type" value="Genomic_DNA"/>
</dbReference>
<dbReference type="GO" id="GO:0004526">
    <property type="term" value="F:ribonuclease P activity"/>
    <property type="evidence" value="ECO:0007669"/>
    <property type="project" value="TreeGrafter"/>
</dbReference>
<reference evidence="1" key="1">
    <citation type="submission" date="2022-03" db="EMBL/GenBank/DDBJ databases">
        <authorList>
            <person name="Tunstrom K."/>
        </authorList>
    </citation>
    <scope>NUCLEOTIDE SEQUENCE</scope>
</reference>
<name>A0AAU9T9X3_EUPED</name>
<accession>A0AAU9T9X3</accession>
<dbReference type="GO" id="GO:0000171">
    <property type="term" value="F:ribonuclease MRP activity"/>
    <property type="evidence" value="ECO:0007669"/>
    <property type="project" value="TreeGrafter"/>
</dbReference>
<sequence length="340" mass="38905">MLCPEVWNFPPPKVITSYKKRVNLETVTKTVELNSFYKSAIITCPDELHTPQHIADILLEDSDYYKITNCSLDEFLEPIFIQNFVKAGKLYCLTSDTNCIVHNCAAITPNGILILHILEPIYQTLGLEGSKCPHKYYQVKIDLINLKNHEKTRKALRKLHTFNFYISWEPDTENICPSSIAKYFCDRNLKVSCHRLETQRVTPDIQAIPTLVDTEIEEMVEWVGMLAHEADLCPTEGYVSLYSEPECSSPLQSSRISLLIIKGFLTPNILSNVCKSLSDYSLSRDLENYWSSISIQSMENSLWQWNTSSPNMFQAQNCSCNIFFSKDGCTLYSIGQLKYS</sequence>
<dbReference type="InterPro" id="IPR013893">
    <property type="entry name" value="RNase_P_Rpp40"/>
</dbReference>
<dbReference type="Proteomes" id="UP001153954">
    <property type="component" value="Unassembled WGS sequence"/>
</dbReference>
<dbReference type="PANTHER" id="PTHR15396">
    <property type="entry name" value="RIBONUCLEASE P PROTEIN SUBUNIT P40"/>
    <property type="match status" value="1"/>
</dbReference>
<protein>
    <submittedName>
        <fullName evidence="1">Uncharacterized protein</fullName>
    </submittedName>
</protein>
<gene>
    <name evidence="1" type="ORF">EEDITHA_LOCUS963</name>
</gene>
<comment type="caution">
    <text evidence="1">The sequence shown here is derived from an EMBL/GenBank/DDBJ whole genome shotgun (WGS) entry which is preliminary data.</text>
</comment>
<keyword evidence="2" id="KW-1185">Reference proteome</keyword>
<evidence type="ECO:0000313" key="1">
    <source>
        <dbReference type="EMBL" id="CAH2084394.1"/>
    </source>
</evidence>
<dbReference type="AlphaFoldDB" id="A0AAU9T9X3"/>
<dbReference type="Pfam" id="PF08584">
    <property type="entry name" value="Ribonuc_P_40"/>
    <property type="match status" value="1"/>
</dbReference>
<proteinExistence type="predicted"/>
<dbReference type="PANTHER" id="PTHR15396:SF1">
    <property type="entry name" value="RIBONUCLEASE P PROTEIN SUBUNIT P40"/>
    <property type="match status" value="1"/>
</dbReference>
<dbReference type="GO" id="GO:0000447">
    <property type="term" value="P:endonucleolytic cleavage in ITS1 to separate SSU-rRNA from 5.8S rRNA and LSU-rRNA from tricistronic rRNA transcript (SSU-rRNA, 5.8S rRNA, LSU-rRNA)"/>
    <property type="evidence" value="ECO:0007669"/>
    <property type="project" value="TreeGrafter"/>
</dbReference>
<dbReference type="GO" id="GO:0030681">
    <property type="term" value="C:multimeric ribonuclease P complex"/>
    <property type="evidence" value="ECO:0007669"/>
    <property type="project" value="TreeGrafter"/>
</dbReference>
<evidence type="ECO:0000313" key="2">
    <source>
        <dbReference type="Proteomes" id="UP001153954"/>
    </source>
</evidence>
<organism evidence="1 2">
    <name type="scientific">Euphydryas editha</name>
    <name type="common">Edith's checkerspot</name>
    <dbReference type="NCBI Taxonomy" id="104508"/>
    <lineage>
        <taxon>Eukaryota</taxon>
        <taxon>Metazoa</taxon>
        <taxon>Ecdysozoa</taxon>
        <taxon>Arthropoda</taxon>
        <taxon>Hexapoda</taxon>
        <taxon>Insecta</taxon>
        <taxon>Pterygota</taxon>
        <taxon>Neoptera</taxon>
        <taxon>Endopterygota</taxon>
        <taxon>Lepidoptera</taxon>
        <taxon>Glossata</taxon>
        <taxon>Ditrysia</taxon>
        <taxon>Papilionoidea</taxon>
        <taxon>Nymphalidae</taxon>
        <taxon>Nymphalinae</taxon>
        <taxon>Euphydryas</taxon>
    </lineage>
</organism>